<keyword evidence="1" id="KW-0732">Signal</keyword>
<reference evidence="2" key="1">
    <citation type="submission" date="2022-07" db="EMBL/GenBank/DDBJ databases">
        <title>Prevotella copri.</title>
        <authorList>
            <person name="Yang C."/>
        </authorList>
    </citation>
    <scope>NUCLEOTIDE SEQUENCE</scope>
    <source>
        <strain evidence="2">HF2107</strain>
    </source>
</reference>
<feature type="signal peptide" evidence="1">
    <location>
        <begin position="1"/>
        <end position="21"/>
    </location>
</feature>
<evidence type="ECO:0000313" key="3">
    <source>
        <dbReference type="Proteomes" id="UP001205531"/>
    </source>
</evidence>
<name>A0AAW5IHI3_9BACT</name>
<evidence type="ECO:0000256" key="1">
    <source>
        <dbReference type="SAM" id="SignalP"/>
    </source>
</evidence>
<organism evidence="2 3">
    <name type="scientific">Segatella copri</name>
    <dbReference type="NCBI Taxonomy" id="165179"/>
    <lineage>
        <taxon>Bacteria</taxon>
        <taxon>Pseudomonadati</taxon>
        <taxon>Bacteroidota</taxon>
        <taxon>Bacteroidia</taxon>
        <taxon>Bacteroidales</taxon>
        <taxon>Prevotellaceae</taxon>
        <taxon>Segatella</taxon>
    </lineage>
</organism>
<proteinExistence type="predicted"/>
<sequence length="146" mass="15996">MKKVLLATLLAAFSLGMSAQAFEYVPLDANTGRPLVPNVPSVPSVPSIQSYGFGAPTPPISQTSVVGGYVKAQDGRFVRVKIRVCARIGQYEGPYVVGVYHSDARSWMNNGTVRAQRISSGDGQFIVDNFEWFAFTTLYGKVYFNY</sequence>
<dbReference type="AlphaFoldDB" id="A0AAW5IHI3"/>
<dbReference type="RefSeq" id="WP_254950390.1">
    <property type="nucleotide sequence ID" value="NZ_JANDWY010000003.1"/>
</dbReference>
<gene>
    <name evidence="2" type="ORF">NNC64_02375</name>
</gene>
<feature type="chain" id="PRO_5043408811" evidence="1">
    <location>
        <begin position="22"/>
        <end position="146"/>
    </location>
</feature>
<accession>A0AAW5IHI3</accession>
<dbReference type="Proteomes" id="UP001205531">
    <property type="component" value="Unassembled WGS sequence"/>
</dbReference>
<comment type="caution">
    <text evidence="2">The sequence shown here is derived from an EMBL/GenBank/DDBJ whole genome shotgun (WGS) entry which is preliminary data.</text>
</comment>
<dbReference type="EMBL" id="JANDWZ010000003">
    <property type="protein sequence ID" value="MCP9563421.1"/>
    <property type="molecule type" value="Genomic_DNA"/>
</dbReference>
<protein>
    <submittedName>
        <fullName evidence="2">Uncharacterized protein</fullName>
    </submittedName>
</protein>
<evidence type="ECO:0000313" key="2">
    <source>
        <dbReference type="EMBL" id="MCP9563421.1"/>
    </source>
</evidence>